<proteinExistence type="predicted"/>
<name>A0A0R3PD20_ANGCS</name>
<sequence length="49" mass="5745">MLWRRSKSTNANNQVYLHGKFATNCSQIISAHRTPFQVYVLNALYKLFL</sequence>
<reference evidence="3" key="1">
    <citation type="submission" date="2017-02" db="UniProtKB">
        <authorList>
            <consortium name="WormBaseParasite"/>
        </authorList>
    </citation>
    <scope>IDENTIFICATION</scope>
</reference>
<keyword evidence="2" id="KW-1185">Reference proteome</keyword>
<organism evidence="3">
    <name type="scientific">Angiostrongylus costaricensis</name>
    <name type="common">Nematode worm</name>
    <dbReference type="NCBI Taxonomy" id="334426"/>
    <lineage>
        <taxon>Eukaryota</taxon>
        <taxon>Metazoa</taxon>
        <taxon>Ecdysozoa</taxon>
        <taxon>Nematoda</taxon>
        <taxon>Chromadorea</taxon>
        <taxon>Rhabditida</taxon>
        <taxon>Rhabditina</taxon>
        <taxon>Rhabditomorpha</taxon>
        <taxon>Strongyloidea</taxon>
        <taxon>Metastrongylidae</taxon>
        <taxon>Angiostrongylus</taxon>
    </lineage>
</organism>
<dbReference type="Proteomes" id="UP000267027">
    <property type="component" value="Unassembled WGS sequence"/>
</dbReference>
<dbReference type="EMBL" id="UYYA01000293">
    <property type="protein sequence ID" value="VDM53369.1"/>
    <property type="molecule type" value="Genomic_DNA"/>
</dbReference>
<accession>A0A0R3PD20</accession>
<protein>
    <submittedName>
        <fullName evidence="1 3">Uncharacterized protein</fullName>
    </submittedName>
</protein>
<evidence type="ECO:0000313" key="3">
    <source>
        <dbReference type="WBParaSite" id="ACOC_0000178301-mRNA-1"/>
    </source>
</evidence>
<dbReference type="WBParaSite" id="ACOC_0000178301-mRNA-1">
    <property type="protein sequence ID" value="ACOC_0000178301-mRNA-1"/>
    <property type="gene ID" value="ACOC_0000178301"/>
</dbReference>
<dbReference type="AlphaFoldDB" id="A0A0R3PD20"/>
<reference evidence="1 2" key="2">
    <citation type="submission" date="2018-11" db="EMBL/GenBank/DDBJ databases">
        <authorList>
            <consortium name="Pathogen Informatics"/>
        </authorList>
    </citation>
    <scope>NUCLEOTIDE SEQUENCE [LARGE SCALE GENOMIC DNA]</scope>
    <source>
        <strain evidence="1 2">Costa Rica</strain>
    </source>
</reference>
<evidence type="ECO:0000313" key="2">
    <source>
        <dbReference type="Proteomes" id="UP000267027"/>
    </source>
</evidence>
<evidence type="ECO:0000313" key="1">
    <source>
        <dbReference type="EMBL" id="VDM53369.1"/>
    </source>
</evidence>
<gene>
    <name evidence="1" type="ORF">ACOC_LOCUS1784</name>
</gene>